<dbReference type="PANTHER" id="PTHR11601">
    <property type="entry name" value="CYSTEINE DESULFURYLASE FAMILY MEMBER"/>
    <property type="match status" value="1"/>
</dbReference>
<evidence type="ECO:0000256" key="7">
    <source>
        <dbReference type="ARBA" id="ARBA00022898"/>
    </source>
</evidence>
<evidence type="ECO:0000256" key="6">
    <source>
        <dbReference type="ARBA" id="ARBA00022723"/>
    </source>
</evidence>
<dbReference type="InterPro" id="IPR015421">
    <property type="entry name" value="PyrdxlP-dep_Trfase_major"/>
</dbReference>
<dbReference type="InterPro" id="IPR015422">
    <property type="entry name" value="PyrdxlP-dep_Trfase_small"/>
</dbReference>
<dbReference type="InterPro" id="IPR016454">
    <property type="entry name" value="Cysteine_dSase"/>
</dbReference>
<organism evidence="12 13">
    <name type="scientific">Chelatococcus albus</name>
    <dbReference type="NCBI Taxonomy" id="3047466"/>
    <lineage>
        <taxon>Bacteria</taxon>
        <taxon>Pseudomonadati</taxon>
        <taxon>Pseudomonadota</taxon>
        <taxon>Alphaproteobacteria</taxon>
        <taxon>Hyphomicrobiales</taxon>
        <taxon>Chelatococcaceae</taxon>
        <taxon>Chelatococcus</taxon>
    </lineage>
</organism>
<dbReference type="Gene3D" id="1.10.260.50">
    <property type="match status" value="1"/>
</dbReference>
<evidence type="ECO:0000256" key="10">
    <source>
        <dbReference type="ARBA" id="ARBA00050776"/>
    </source>
</evidence>
<comment type="similarity">
    <text evidence="3">Belongs to the class-V pyridoxal-phosphate-dependent aminotransferase family. NifS/IscS subfamily.</text>
</comment>
<dbReference type="PIRSF" id="PIRSF005572">
    <property type="entry name" value="NifS"/>
    <property type="match status" value="1"/>
</dbReference>
<keyword evidence="7" id="KW-0663">Pyridoxal phosphate</keyword>
<evidence type="ECO:0000256" key="4">
    <source>
        <dbReference type="ARBA" id="ARBA00013558"/>
    </source>
</evidence>
<evidence type="ECO:0000256" key="3">
    <source>
        <dbReference type="ARBA" id="ARBA00006490"/>
    </source>
</evidence>
<dbReference type="Pfam" id="PF00266">
    <property type="entry name" value="Aminotran_5"/>
    <property type="match status" value="1"/>
</dbReference>
<evidence type="ECO:0000256" key="9">
    <source>
        <dbReference type="ARBA" id="ARBA00023014"/>
    </source>
</evidence>
<dbReference type="InterPro" id="IPR015424">
    <property type="entry name" value="PyrdxlP-dep_Trfase"/>
</dbReference>
<evidence type="ECO:0000313" key="12">
    <source>
        <dbReference type="EMBL" id="MDJ1156718.1"/>
    </source>
</evidence>
<protein>
    <recommendedName>
        <fullName evidence="4">Cysteine desulfurase</fullName>
    </recommendedName>
</protein>
<dbReference type="RefSeq" id="WP_283738721.1">
    <property type="nucleotide sequence ID" value="NZ_JASJEV010000001.1"/>
</dbReference>
<reference evidence="12 13" key="1">
    <citation type="submission" date="2023-05" db="EMBL/GenBank/DDBJ databases">
        <title>Chelatococcus sp. nov., a moderately thermophilic bacterium isolated from hot spring microbial mat.</title>
        <authorList>
            <person name="Hu C.-J."/>
            <person name="Li W.-J."/>
        </authorList>
    </citation>
    <scope>NUCLEOTIDE SEQUENCE [LARGE SCALE GENOMIC DNA]</scope>
    <source>
        <strain evidence="12 13">SYSU G07232</strain>
    </source>
</reference>
<dbReference type="EMBL" id="JASJEV010000001">
    <property type="protein sequence ID" value="MDJ1156718.1"/>
    <property type="molecule type" value="Genomic_DNA"/>
</dbReference>
<dbReference type="InterPro" id="IPR000192">
    <property type="entry name" value="Aminotrans_V_dom"/>
</dbReference>
<evidence type="ECO:0000256" key="1">
    <source>
        <dbReference type="ARBA" id="ARBA00001933"/>
    </source>
</evidence>
<comment type="cofactor">
    <cofactor evidence="1">
        <name>pyridoxal 5'-phosphate</name>
        <dbReference type="ChEBI" id="CHEBI:597326"/>
    </cofactor>
</comment>
<evidence type="ECO:0000259" key="11">
    <source>
        <dbReference type="Pfam" id="PF00266"/>
    </source>
</evidence>
<keyword evidence="6" id="KW-0479">Metal-binding</keyword>
<comment type="function">
    <text evidence="2">Catalyzes the removal of elemental sulfur atoms from cysteine to produce alanine. Seems to participate in the biosynthesis of the nitrogenase metalloclusters by providing the inorganic sulfur required for the Fe-S core formation.</text>
</comment>
<proteinExistence type="inferred from homology"/>
<keyword evidence="9" id="KW-0411">Iron-sulfur</keyword>
<comment type="caution">
    <text evidence="12">The sequence shown here is derived from an EMBL/GenBank/DDBJ whole genome shotgun (WGS) entry which is preliminary data.</text>
</comment>
<evidence type="ECO:0000256" key="5">
    <source>
        <dbReference type="ARBA" id="ARBA00022679"/>
    </source>
</evidence>
<accession>A0ABT7ABI7</accession>
<comment type="catalytic activity">
    <reaction evidence="10">
        <text>(sulfur carrier)-H + L-cysteine = (sulfur carrier)-SH + L-alanine</text>
        <dbReference type="Rhea" id="RHEA:43892"/>
        <dbReference type="Rhea" id="RHEA-COMP:14737"/>
        <dbReference type="Rhea" id="RHEA-COMP:14739"/>
        <dbReference type="ChEBI" id="CHEBI:29917"/>
        <dbReference type="ChEBI" id="CHEBI:35235"/>
        <dbReference type="ChEBI" id="CHEBI:57972"/>
        <dbReference type="ChEBI" id="CHEBI:64428"/>
        <dbReference type="EC" id="2.8.1.7"/>
    </reaction>
</comment>
<dbReference type="Gene3D" id="3.40.640.10">
    <property type="entry name" value="Type I PLP-dependent aspartate aminotransferase-like (Major domain)"/>
    <property type="match status" value="1"/>
</dbReference>
<feature type="domain" description="Aminotransferase class V" evidence="11">
    <location>
        <begin position="6"/>
        <end position="375"/>
    </location>
</feature>
<dbReference type="Proteomes" id="UP001321492">
    <property type="component" value="Unassembled WGS sequence"/>
</dbReference>
<keyword evidence="5" id="KW-0808">Transferase</keyword>
<keyword evidence="8" id="KW-0408">Iron</keyword>
<name>A0ABT7ABI7_9HYPH</name>
<keyword evidence="13" id="KW-1185">Reference proteome</keyword>
<gene>
    <name evidence="12" type="ORF">QNA08_00445</name>
</gene>
<sequence>MTTERTYLDYNATAPVRPAVMEAMARALALTGNPSSVHSEGRTVRRLVEEAREKVAALVGARPQNVIFTSGGSEANNTALTPTLGCCGREEPLALCLVGATEHPSVLEGARFPAHRVERVPVDRQGLADLSWLERRLSRLADERPGGRALVSLQFANNETGVVQPVSEAVRLVHARDGMVHTDAVQAAGKIPIDVAGLGADLMTLSAHKFGGPQGVGALVLGHEAIEIRERLVRGGGQQRGYRAGTENVAGIVGFGVAASLALDEIEDYSARIGALRDRLQDEVRRIAPDAVIFGAGVDRLPNTLAFAVPGLRAETLLMALDLEGVAVSSGSACSSGKVRRSHVLDAMGVARDVAEGALRVSLGWASEEADVTRFATAFAKVAGALISRRAGRQAA</sequence>
<dbReference type="PANTHER" id="PTHR11601:SF34">
    <property type="entry name" value="CYSTEINE DESULFURASE"/>
    <property type="match status" value="1"/>
</dbReference>
<evidence type="ECO:0000256" key="2">
    <source>
        <dbReference type="ARBA" id="ARBA00003120"/>
    </source>
</evidence>
<dbReference type="SUPFAM" id="SSF53383">
    <property type="entry name" value="PLP-dependent transferases"/>
    <property type="match status" value="1"/>
</dbReference>
<dbReference type="Gene3D" id="3.90.1150.10">
    <property type="entry name" value="Aspartate Aminotransferase, domain 1"/>
    <property type="match status" value="1"/>
</dbReference>
<evidence type="ECO:0000313" key="13">
    <source>
        <dbReference type="Proteomes" id="UP001321492"/>
    </source>
</evidence>
<evidence type="ECO:0000256" key="8">
    <source>
        <dbReference type="ARBA" id="ARBA00023004"/>
    </source>
</evidence>